<keyword evidence="1" id="KW-0732">Signal</keyword>
<dbReference type="EMBL" id="BAABFN010000020">
    <property type="protein sequence ID" value="GAA4317844.1"/>
    <property type="molecule type" value="Genomic_DNA"/>
</dbReference>
<dbReference type="RefSeq" id="WP_344980834.1">
    <property type="nucleotide sequence ID" value="NZ_BAABFN010000020.1"/>
</dbReference>
<dbReference type="Gene3D" id="2.60.120.560">
    <property type="entry name" value="Exo-inulinase, domain 1"/>
    <property type="match status" value="1"/>
</dbReference>
<proteinExistence type="predicted"/>
<gene>
    <name evidence="3" type="ORF">GCM10023143_30170</name>
</gene>
<feature type="signal peptide" evidence="1">
    <location>
        <begin position="1"/>
        <end position="25"/>
    </location>
</feature>
<evidence type="ECO:0000313" key="4">
    <source>
        <dbReference type="Proteomes" id="UP001501207"/>
    </source>
</evidence>
<dbReference type="Pfam" id="PF06439">
    <property type="entry name" value="3keto-disac_hyd"/>
    <property type="match status" value="1"/>
</dbReference>
<sequence length="325" mass="35133">MRKDLLVFSIGFLFLLAGGTAPAFAMPGRAIPATAPAPVDSALLGRWDITIDWDGHPAPSWLEIRQSGNHTLVGSFVGTAGSARPVSKINSAQGRFNFTIPVQWESGDRDIVIEGVLEGDALTGTLTTSEGKKHSWKGVRAPYLKRSSTPSWGKPANLFNGKDLEGWKASGENQWVVKNGILISPHSGANLISEQKFTDFKLHVEFRYGKGSNSGVYLRGRYEVQIEDNPPSAHPTSELFSGVYGFLRPSEIAALGPDQWQTYDITLTGRMVTVVANGKTVISNQEIPGITGGALDSHEGEPGPIYIQGDHGPIEFRKIVITPAR</sequence>
<evidence type="ECO:0000259" key="2">
    <source>
        <dbReference type="Pfam" id="PF06439"/>
    </source>
</evidence>
<name>A0ABP8G664_9BACT</name>
<evidence type="ECO:0000313" key="3">
    <source>
        <dbReference type="EMBL" id="GAA4317844.1"/>
    </source>
</evidence>
<protein>
    <submittedName>
        <fullName evidence="3">DUF1080 domain-containing protein</fullName>
    </submittedName>
</protein>
<feature type="domain" description="3-keto-alpha-glucoside-1,2-lyase/3-keto-2-hydroxy-glucal hydratase" evidence="2">
    <location>
        <begin position="156"/>
        <end position="321"/>
    </location>
</feature>
<feature type="chain" id="PRO_5047516405" evidence="1">
    <location>
        <begin position="26"/>
        <end position="325"/>
    </location>
</feature>
<accession>A0ABP8G664</accession>
<dbReference type="Proteomes" id="UP001501207">
    <property type="component" value="Unassembled WGS sequence"/>
</dbReference>
<evidence type="ECO:0000256" key="1">
    <source>
        <dbReference type="SAM" id="SignalP"/>
    </source>
</evidence>
<dbReference type="InterPro" id="IPR010496">
    <property type="entry name" value="AL/BT2_dom"/>
</dbReference>
<organism evidence="3 4">
    <name type="scientific">Compostibacter hankyongensis</name>
    <dbReference type="NCBI Taxonomy" id="1007089"/>
    <lineage>
        <taxon>Bacteria</taxon>
        <taxon>Pseudomonadati</taxon>
        <taxon>Bacteroidota</taxon>
        <taxon>Chitinophagia</taxon>
        <taxon>Chitinophagales</taxon>
        <taxon>Chitinophagaceae</taxon>
        <taxon>Compostibacter</taxon>
    </lineage>
</organism>
<keyword evidence="4" id="KW-1185">Reference proteome</keyword>
<reference evidence="4" key="1">
    <citation type="journal article" date="2019" name="Int. J. Syst. Evol. Microbiol.">
        <title>The Global Catalogue of Microorganisms (GCM) 10K type strain sequencing project: providing services to taxonomists for standard genome sequencing and annotation.</title>
        <authorList>
            <consortium name="The Broad Institute Genomics Platform"/>
            <consortium name="The Broad Institute Genome Sequencing Center for Infectious Disease"/>
            <person name="Wu L."/>
            <person name="Ma J."/>
        </authorList>
    </citation>
    <scope>NUCLEOTIDE SEQUENCE [LARGE SCALE GENOMIC DNA]</scope>
    <source>
        <strain evidence="4">JCM 17664</strain>
    </source>
</reference>
<comment type="caution">
    <text evidence="3">The sequence shown here is derived from an EMBL/GenBank/DDBJ whole genome shotgun (WGS) entry which is preliminary data.</text>
</comment>